<protein>
    <submittedName>
        <fullName evidence="1">DUF1846 domain-containing protein</fullName>
    </submittedName>
</protein>
<dbReference type="Pfam" id="PF20921">
    <property type="entry name" value="DUF1846_C"/>
    <property type="match status" value="1"/>
</dbReference>
<dbReference type="Gene3D" id="3.40.140.40">
    <property type="entry name" value="Domain of unknown function (DUF1846), C-terminal subdomain"/>
    <property type="match status" value="1"/>
</dbReference>
<keyword evidence="2" id="KW-1185">Reference proteome</keyword>
<name>A0A5B9DFR1_9ARCH</name>
<dbReference type="Pfam" id="PF08903">
    <property type="entry name" value="DUF1846"/>
    <property type="match status" value="1"/>
</dbReference>
<gene>
    <name evidence="1" type="ORF">DSAG12_03413</name>
</gene>
<reference evidence="1 2" key="1">
    <citation type="journal article" date="2020" name="Nature">
        <title>Isolation of an archaeon at the prokaryote-eukaryote interface.</title>
        <authorList>
            <person name="Imachi H."/>
            <person name="Nobu M.K."/>
            <person name="Nakahara N."/>
            <person name="Morono Y."/>
            <person name="Ogawara M."/>
            <person name="Takaki Y."/>
            <person name="Takano Y."/>
            <person name="Uematsu K."/>
            <person name="Ikuta T."/>
            <person name="Ito M."/>
            <person name="Matsui Y."/>
            <person name="Miyazaki M."/>
            <person name="Murata K."/>
            <person name="Saito Y."/>
            <person name="Sakai S."/>
            <person name="Song C."/>
            <person name="Tasumi E."/>
            <person name="Yamanaka Y."/>
            <person name="Yamaguchi T."/>
            <person name="Kamagata Y."/>
            <person name="Tamaki H."/>
            <person name="Takai K."/>
        </authorList>
    </citation>
    <scope>NUCLEOTIDE SEQUENCE [LARGE SCALE GENOMIC DNA]</scope>
    <source>
        <strain evidence="1 2">MK-D1</strain>
    </source>
</reference>
<accession>A0A5B9DFR1</accession>
<dbReference type="NCBIfam" id="NF010184">
    <property type="entry name" value="PRK13663.1"/>
    <property type="match status" value="1"/>
</dbReference>
<dbReference type="InterPro" id="IPR048496">
    <property type="entry name" value="DUF1846_N"/>
</dbReference>
<dbReference type="Proteomes" id="UP000321408">
    <property type="component" value="Chromosome"/>
</dbReference>
<organism evidence="1 2">
    <name type="scientific">Promethearchaeum syntrophicum</name>
    <dbReference type="NCBI Taxonomy" id="2594042"/>
    <lineage>
        <taxon>Archaea</taxon>
        <taxon>Promethearchaeati</taxon>
        <taxon>Promethearchaeota</taxon>
        <taxon>Promethearchaeia</taxon>
        <taxon>Promethearchaeales</taxon>
        <taxon>Promethearchaeaceae</taxon>
        <taxon>Promethearchaeum</taxon>
    </lineage>
</organism>
<reference evidence="1 2" key="2">
    <citation type="journal article" date="2024" name="Int. J. Syst. Evol. Microbiol.">
        <title>Promethearchaeum syntrophicum gen. nov., sp. nov., an anaerobic, obligately syntrophic archaeon, the first isolate of the lineage 'Asgard' archaea, and proposal of the new archaeal phylum Promethearchaeota phyl. nov. and kingdom Promethearchaeati regn. nov.</title>
        <authorList>
            <person name="Imachi H."/>
            <person name="Nobu M.K."/>
            <person name="Kato S."/>
            <person name="Takaki Y."/>
            <person name="Miyazaki M."/>
            <person name="Miyata M."/>
            <person name="Ogawara M."/>
            <person name="Saito Y."/>
            <person name="Sakai S."/>
            <person name="Tahara Y.O."/>
            <person name="Takano Y."/>
            <person name="Tasumi E."/>
            <person name="Uematsu K."/>
            <person name="Yoshimura T."/>
            <person name="Itoh T."/>
            <person name="Ohkuma M."/>
            <person name="Takai K."/>
        </authorList>
    </citation>
    <scope>NUCLEOTIDE SEQUENCE [LARGE SCALE GENOMIC DNA]</scope>
    <source>
        <strain evidence="1 2">MK-D1</strain>
    </source>
</reference>
<dbReference type="AlphaFoldDB" id="A0A5B9DFR1"/>
<evidence type="ECO:0000313" key="2">
    <source>
        <dbReference type="Proteomes" id="UP000321408"/>
    </source>
</evidence>
<dbReference type="Gene3D" id="3.10.630.10">
    <property type="entry name" value="dip2346 domain like"/>
    <property type="match status" value="1"/>
</dbReference>
<evidence type="ECO:0000313" key="1">
    <source>
        <dbReference type="EMBL" id="QEE17576.2"/>
    </source>
</evidence>
<dbReference type="Gene3D" id="1.20.1570.10">
    <property type="entry name" value="dip2346 domain like"/>
    <property type="match status" value="1"/>
</dbReference>
<sequence length="505" mass="56029">MEISVGFDNLKYLEEQTKFILERAKQYGNKLYLEFGGKLMFDMHAARVLPGYDPNVKMKLLQQLKDKLDIIICIHAGDIERRKIRADFGISYDQATLKLIDDLRDWGLEICGVVITRYESHPSVIQFKRVLELNNIPVYVHQTIHGYPTNVDHIVSEEGYGANPFIETNKPIVVVSGPGPGSGKMATCLSQVYHEHKRGIKAGYAKFETFPIWNLPLKHPVNIAYEAATADLGDYNEIDPFHLATHKITAVNYNRDVAAFPVLKKILFKIMGDGNMYQSPTDMGVNRAGFAIVDNIAVQKAAKEEIIRRYFSYHSEYAAGRTPKSTTDRINLIMEEVGVSPTDRVIVQPARKAAEKAKKRGKGHSGIFSGAAILLSDGTIVTGKNSPLMHAPSAVIINAIKIIAKIPKKIYLLSPNIMESIGELKESLGKSANVSLNLEETMIALSISAITNPTAKVALDHLKELKNCEMHLTHIPSFGDEAGLRTLGVRLTSDPVYAGKNLFLF</sequence>
<dbReference type="KEGG" id="psyt:DSAG12_03413"/>
<dbReference type="EMBL" id="CP042905">
    <property type="protein sequence ID" value="QEE17576.2"/>
    <property type="molecule type" value="Genomic_DNA"/>
</dbReference>
<proteinExistence type="predicted"/>
<dbReference type="InterPro" id="IPR048441">
    <property type="entry name" value="DUF1846_C"/>
</dbReference>